<dbReference type="GO" id="GO:0008360">
    <property type="term" value="P:regulation of cell shape"/>
    <property type="evidence" value="ECO:0007669"/>
    <property type="project" value="UniProtKB-KW"/>
</dbReference>
<evidence type="ECO:0000313" key="51">
    <source>
        <dbReference type="Proteomes" id="UP001286376"/>
    </source>
</evidence>
<dbReference type="Proteomes" id="UP000241783">
    <property type="component" value="Unassembled WGS sequence"/>
</dbReference>
<dbReference type="Proteomes" id="UP000470878">
    <property type="component" value="Unassembled WGS sequence"/>
</dbReference>
<evidence type="ECO:0000256" key="7">
    <source>
        <dbReference type="ARBA" id="ARBA00023136"/>
    </source>
</evidence>
<dbReference type="Proteomes" id="UP000452188">
    <property type="component" value="Unassembled WGS sequence"/>
</dbReference>
<dbReference type="Proteomes" id="UP000245735">
    <property type="component" value="Unassembled WGS sequence"/>
</dbReference>
<dbReference type="Pfam" id="PF04093">
    <property type="entry name" value="MreD"/>
    <property type="match status" value="1"/>
</dbReference>
<keyword evidence="3" id="KW-1003">Cell membrane</keyword>
<comment type="similarity">
    <text evidence="2">Belongs to the MreD family.</text>
</comment>
<feature type="transmembrane region" description="Helical" evidence="8">
    <location>
        <begin position="107"/>
        <end position="130"/>
    </location>
</feature>
<evidence type="ECO:0000256" key="1">
    <source>
        <dbReference type="ARBA" id="ARBA00004651"/>
    </source>
</evidence>
<dbReference type="InterPro" id="IPR007227">
    <property type="entry name" value="Cell_shape_determining_MreD"/>
</dbReference>
<reference evidence="36 37" key="7">
    <citation type="submission" date="2017-09" db="EMBL/GenBank/DDBJ databases">
        <title>Tripartite evolution among Lactobacillus johnsonii, Lactobacillus taiwanensis, Lactobacillus reuteri and their rodent host.</title>
        <authorList>
            <person name="Wang T."/>
            <person name="Knowles S."/>
            <person name="Cheng C."/>
        </authorList>
    </citation>
    <scope>NUCLEOTIDE SEQUENCE [LARGE SCALE GENOMIC DNA]</scope>
    <source>
        <strain evidence="23 37">105n</strain>
        <strain evidence="22 36">114h</strain>
    </source>
</reference>
<evidence type="ECO:0000313" key="33">
    <source>
        <dbReference type="Proteomes" id="UP000095141"/>
    </source>
</evidence>
<reference evidence="44 45" key="17">
    <citation type="submission" date="2019-11" db="EMBL/GenBank/DDBJ databases">
        <title>Draft genome sequence of 12 host-associated Lactobacillus reuteri rodent strains.</title>
        <authorList>
            <person name="Zhang S."/>
            <person name="Ozcam M."/>
            <person name="Van Pijkeren J.P."/>
        </authorList>
    </citation>
    <scope>NUCLEOTIDE SEQUENCE [LARGE SCALE GENOMIC DNA]</scope>
    <source>
        <strain evidence="14 46">6799jm-1</strain>
        <strain evidence="18 48">CR</strain>
        <strain evidence="15 45">L1604-1</strain>
        <strain evidence="17 49">Lr4020</strain>
        <strain evidence="16 47">N4I</strain>
        <strain evidence="13 44">Rat19</strain>
    </source>
</reference>
<dbReference type="Proteomes" id="UP001286376">
    <property type="component" value="Unassembled WGS sequence"/>
</dbReference>
<evidence type="ECO:0000313" key="28">
    <source>
        <dbReference type="EMBL" id="PWT46216.1"/>
    </source>
</evidence>
<evidence type="ECO:0000313" key="41">
    <source>
        <dbReference type="Proteomes" id="UP000245980"/>
    </source>
</evidence>
<evidence type="ECO:0000256" key="5">
    <source>
        <dbReference type="ARBA" id="ARBA00022960"/>
    </source>
</evidence>
<dbReference type="Proteomes" id="UP000472879">
    <property type="component" value="Unassembled WGS sequence"/>
</dbReference>
<reference evidence="31 42" key="11">
    <citation type="journal article" date="2018" name="J Appl Environ Microbiol">
        <title>The gut symbionts Lactobacillus reuteri R2lc and 2010 encode a polyketide synthase cluster that activates the mammalian aryl-hydrocarbon receptor.</title>
        <authorList>
            <person name="Ozcam M."/>
            <person name="Roos S."/>
            <person name="Van Pijkeren J.P."/>
        </authorList>
    </citation>
    <scope>NUCLEOTIDE SEQUENCE [LARGE SCALE GENOMIC DNA]</scope>
    <source>
        <strain evidence="31 42">R2lc</strain>
    </source>
</reference>
<dbReference type="EMBL" id="WJNE01000017">
    <property type="protein sequence ID" value="MRG69449.1"/>
    <property type="molecule type" value="Genomic_DNA"/>
</dbReference>
<dbReference type="EMBL" id="QGHS01000073">
    <property type="protein sequence ID" value="PWT46216.1"/>
    <property type="molecule type" value="Genomic_DNA"/>
</dbReference>
<dbReference type="Proteomes" id="UP000441557">
    <property type="component" value="Unassembled WGS sequence"/>
</dbReference>
<reference evidence="19 33" key="2">
    <citation type="submission" date="2016-08" db="EMBL/GenBank/DDBJ databases">
        <title>Probiotic bacterium isolated from chicken gut.</title>
        <authorList>
            <person name="Levy J.L."/>
            <person name="Hassan H.M."/>
            <person name="Mendoza M.A."/>
        </authorList>
    </citation>
    <scope>NUCLEOTIDE SEQUENCE [LARGE SCALE GENOMIC DNA]</scope>
    <source>
        <strain evidence="19 33">P43</strain>
    </source>
</reference>
<dbReference type="Proteomes" id="UP000215747">
    <property type="component" value="Unassembled WGS sequence"/>
</dbReference>
<dbReference type="EMBL" id="JAQTKT010000001">
    <property type="protein sequence ID" value="MDD1382899.1"/>
    <property type="molecule type" value="Genomic_DNA"/>
</dbReference>
<dbReference type="EMBL" id="MCNS01000003">
    <property type="protein sequence ID" value="OCX49801.1"/>
    <property type="molecule type" value="Genomic_DNA"/>
</dbReference>
<evidence type="ECO:0000313" key="19">
    <source>
        <dbReference type="EMBL" id="OCX49801.1"/>
    </source>
</evidence>
<evidence type="ECO:0000313" key="12">
    <source>
        <dbReference type="EMBL" id="MDV8946157.1"/>
    </source>
</evidence>
<gene>
    <name evidence="10" type="primary">mreD</name>
    <name evidence="20" type="ORF">B5D07_03045</name>
    <name evidence="21" type="ORF">B5G22_03070</name>
    <name evidence="19" type="ORF">BFD03_02435</name>
    <name evidence="31" type="ORF">C5O77_06220</name>
    <name evidence="22" type="ORF">CBF96_09445</name>
    <name evidence="23" type="ORF">CBG15_08595</name>
    <name evidence="24" type="ORF">DA796_06620</name>
    <name evidence="25" type="ORF">DB325_00260</name>
    <name evidence="27" type="ORF">DKZ22_03425</name>
    <name evidence="28" type="ORF">DKZ23_06635</name>
    <name evidence="26" type="ORF">DKZ35_09685</name>
    <name evidence="29" type="ORF">FOD75_07910</name>
    <name evidence="16" type="ORF">GIX76_02475</name>
    <name evidence="18" type="ORF">GIX77_01595</name>
    <name evidence="14" type="ORF">GIX79_05280</name>
    <name evidence="15" type="ORF">GIX80_05595</name>
    <name evidence="17" type="ORF">GIX81_07660</name>
    <name evidence="13" type="ORF">GIX83_06350</name>
    <name evidence="30" type="ORF">HHK02_02475</name>
    <name evidence="10" type="ORF">LMB76_01250</name>
    <name evidence="9" type="ORF">LR3_10395</name>
    <name evidence="12" type="ORF">NX099_01870</name>
    <name evidence="11" type="ORF">PSQ53_08150</name>
</gene>
<feature type="transmembrane region" description="Helical" evidence="8">
    <location>
        <begin position="142"/>
        <end position="165"/>
    </location>
</feature>
<feature type="transmembrane region" description="Helical" evidence="8">
    <location>
        <begin position="67"/>
        <end position="87"/>
    </location>
</feature>
<reference evidence="28" key="14">
    <citation type="submission" date="2018-05" db="EMBL/GenBank/DDBJ databases">
        <authorList>
            <person name="Lanie J.A."/>
            <person name="Ng W.-L."/>
            <person name="Kazmierczak K.M."/>
            <person name="Andrzejewski T.M."/>
            <person name="Davidsen T.M."/>
            <person name="Wayne K.J."/>
            <person name="Tettelin H."/>
            <person name="Glass J.I."/>
            <person name="Rusch D."/>
            <person name="Podicherti R."/>
            <person name="Tsui H.-C.T."/>
            <person name="Winkler M.E."/>
        </authorList>
    </citation>
    <scope>NUCLEOTIDE SEQUENCE</scope>
    <source>
        <strain evidence="28">LR12</strain>
    </source>
</reference>
<reference evidence="24 38" key="12">
    <citation type="submission" date="2018-03" db="EMBL/GenBank/DDBJ databases">
        <title>Genome Sequences of Lactobacillus sp. Isolates from Traditional Turkish Sourdough.</title>
        <authorList>
            <person name="Skory C.D."/>
            <person name="Dertli E."/>
        </authorList>
    </citation>
    <scope>NUCLEOTIDE SEQUENCE [LARGE SCALE GENOMIC DNA]</scope>
    <source>
        <strain evidence="24 38">E81</strain>
    </source>
</reference>
<reference evidence="9 32" key="1">
    <citation type="submission" date="2014-06" db="EMBL/GenBank/DDBJ databases">
        <title>Genetic determinant of reutericyclin biosynthesis of Lactobacillus reuteri.</title>
        <authorList>
            <person name="Lin X."/>
            <person name="Duar R."/>
            <person name="Walter J."/>
            <person name="Gaenzle M."/>
        </authorList>
    </citation>
    <scope>NUCLEOTIDE SEQUENCE [LARGE SCALE GENOMIC DNA]</scope>
    <source>
        <strain evidence="9 32">LTH2584</strain>
    </source>
</reference>
<evidence type="ECO:0000313" key="27">
    <source>
        <dbReference type="EMBL" id="PWT42667.1"/>
    </source>
</evidence>
<comment type="subcellular location">
    <subcellularLocation>
        <location evidence="1">Cell membrane</location>
        <topology evidence="1">Multi-pass membrane protein</topology>
    </subcellularLocation>
</comment>
<organism evidence="9 32">
    <name type="scientific">Limosilactobacillus reuteri</name>
    <name type="common">Lactobacillus reuteri</name>
    <dbReference type="NCBI Taxonomy" id="1598"/>
    <lineage>
        <taxon>Bacteria</taxon>
        <taxon>Bacillati</taxon>
        <taxon>Bacillota</taxon>
        <taxon>Bacilli</taxon>
        <taxon>Lactobacillales</taxon>
        <taxon>Lactobacillaceae</taxon>
        <taxon>Limosilactobacillus</taxon>
    </lineage>
</organism>
<evidence type="ECO:0000313" key="49">
    <source>
        <dbReference type="Proteomes" id="UP000472879"/>
    </source>
</evidence>
<reference evidence="12 51" key="20">
    <citation type="journal article" date="2022" name="Front. Cell. Infect. Microbiol.">
        <title>The probiotic and immunomodulation effects of Limosilactobacillus reuteri RGW1 isolated from calf feces.</title>
        <authorList>
            <person name="Huang K."/>
            <person name="Shi W."/>
            <person name="Yang B."/>
            <person name="Wang J."/>
        </authorList>
    </citation>
    <scope>NUCLEOTIDE SEQUENCE [LARGE SCALE GENOMIC DNA]</scope>
    <source>
        <strain evidence="12 51">RGW1</strain>
    </source>
</reference>
<dbReference type="Proteomes" id="UP000244083">
    <property type="component" value="Unassembled WGS sequence"/>
</dbReference>
<evidence type="ECO:0000313" key="50">
    <source>
        <dbReference type="Proteomes" id="UP000510868"/>
    </source>
</evidence>
<evidence type="ECO:0000313" key="9">
    <source>
        <dbReference type="EMBL" id="KEK16774.1"/>
    </source>
</evidence>
<evidence type="ECO:0000313" key="46">
    <source>
        <dbReference type="Proteomes" id="UP000452188"/>
    </source>
</evidence>
<accession>A0A073JS38</accession>
<evidence type="ECO:0000313" key="35">
    <source>
        <dbReference type="Proteomes" id="UP000195868"/>
    </source>
</evidence>
<evidence type="ECO:0000256" key="8">
    <source>
        <dbReference type="SAM" id="Phobius"/>
    </source>
</evidence>
<evidence type="ECO:0000313" key="42">
    <source>
        <dbReference type="Proteomes" id="UP000276940"/>
    </source>
</evidence>
<evidence type="ECO:0000313" key="31">
    <source>
        <dbReference type="EMBL" id="RMX25140.1"/>
    </source>
</evidence>
<dbReference type="GO" id="GO:0005886">
    <property type="term" value="C:plasma membrane"/>
    <property type="evidence" value="ECO:0007669"/>
    <property type="project" value="UniProtKB-SubCell"/>
</dbReference>
<evidence type="ECO:0000313" key="32">
    <source>
        <dbReference type="Proteomes" id="UP000027731"/>
    </source>
</evidence>
<reference evidence="35" key="4">
    <citation type="submission" date="2017-04" db="EMBL/GenBank/DDBJ databases">
        <title>Function of individual gut microbiota members based on whole genome sequencing of pure cultures obtained from chicken caecum.</title>
        <authorList>
            <person name="Medvecky M."/>
            <person name="Cejkova D."/>
            <person name="Polansky O."/>
            <person name="Karasova D."/>
            <person name="Kubasova T."/>
            <person name="Cizek A."/>
            <person name="Rychlik I."/>
        </authorList>
    </citation>
    <scope>NUCLEOTIDE SEQUENCE [LARGE SCALE GENOMIC DNA]</scope>
    <source>
        <strain evidence="35">An71</strain>
    </source>
</reference>
<evidence type="ECO:0000313" key="44">
    <source>
        <dbReference type="Proteomes" id="UP000430985"/>
    </source>
</evidence>
<dbReference type="Proteomes" id="UP000195868">
    <property type="component" value="Unassembled WGS sequence"/>
</dbReference>
<evidence type="ECO:0000313" key="17">
    <source>
        <dbReference type="EMBL" id="MRH09321.1"/>
    </source>
</evidence>
<reference evidence="36 37" key="6">
    <citation type="submission" date="2017-05" db="EMBL/GenBank/DDBJ databases">
        <authorList>
            <person name="Lin X.B."/>
            <person name="Stothard P."/>
            <person name="Tasseva G."/>
            <person name="Walter J."/>
        </authorList>
    </citation>
    <scope>NUCLEOTIDE SEQUENCE [LARGE SCALE GENOMIC DNA]</scope>
    <source>
        <strain evidence="23 37">105n</strain>
        <strain evidence="36">114h</strain>
    </source>
</reference>
<dbReference type="Proteomes" id="UP000027731">
    <property type="component" value="Unassembled WGS sequence"/>
</dbReference>
<dbReference type="EMBL" id="WJMX01000002">
    <property type="protein sequence ID" value="MRH79480.1"/>
    <property type="molecule type" value="Genomic_DNA"/>
</dbReference>
<dbReference type="Proteomes" id="UP000460207">
    <property type="component" value="Unassembled WGS sequence"/>
</dbReference>
<name>A0A073JS38_LIMRT</name>
<proteinExistence type="inferred from homology"/>
<evidence type="ECO:0000313" key="10">
    <source>
        <dbReference type="EMBL" id="MCC4476881.1"/>
    </source>
</evidence>
<dbReference type="EMBL" id="QAZN01000001">
    <property type="protein sequence ID" value="PTV05170.1"/>
    <property type="molecule type" value="Genomic_DNA"/>
</dbReference>
<evidence type="ECO:0000313" key="37">
    <source>
        <dbReference type="Proteomes" id="UP000216681"/>
    </source>
</evidence>
<dbReference type="EMBL" id="MWVS01000035">
    <property type="protein sequence ID" value="OPG88901.1"/>
    <property type="molecule type" value="Genomic_DNA"/>
</dbReference>
<reference evidence="11" key="22">
    <citation type="submission" date="2023-02" db="EMBL/GenBank/DDBJ databases">
        <title>Complete genome sequence of Limosilactobacillus reuteri SRCM217616 isolated from Bos taurus feces.</title>
        <authorList>
            <person name="Yang H.-G."/>
            <person name="Kim J.-W."/>
            <person name="Ha G.-S."/>
            <person name="Yang H.-J."/>
            <person name="Jeong D.-Y."/>
        </authorList>
    </citation>
    <scope>NUCLEOTIDE SEQUENCE</scope>
    <source>
        <strain evidence="11">SRCM217616</strain>
    </source>
</reference>
<dbReference type="EMBL" id="NGPX01000057">
    <property type="protein sequence ID" value="OYS92783.1"/>
    <property type="molecule type" value="Genomic_DNA"/>
</dbReference>
<keyword evidence="6 8" id="KW-1133">Transmembrane helix</keyword>
<reference evidence="25" key="10">
    <citation type="journal article" date="2018" name="Genome Announc.">
        <title>Fifty-Six Draft Genome Sequences of 10 Lactobacillus Species from 22 Commercial Dietary Supplements.</title>
        <authorList>
            <person name="Gangiredla J."/>
            <person name="Barnaba T.J."/>
            <person name="Mammel M.K."/>
            <person name="Lacher D.W."/>
            <person name="Elkins C.A."/>
            <person name="Lampel K.A."/>
            <person name="Whitehouse C.A."/>
            <person name="Tartera C."/>
        </authorList>
    </citation>
    <scope>NUCLEOTIDE SEQUENCE</scope>
    <source>
        <strain evidence="25">DS12_10</strain>
    </source>
</reference>
<evidence type="ECO:0000313" key="13">
    <source>
        <dbReference type="EMBL" id="MRG69449.1"/>
    </source>
</evidence>
<evidence type="ECO:0000313" key="26">
    <source>
        <dbReference type="EMBL" id="PWT36555.1"/>
    </source>
</evidence>
<reference evidence="39" key="13">
    <citation type="submission" date="2018-04" db="EMBL/GenBank/DDBJ databases">
        <title>Draft Genome Sequences of 10 Lactobacillus Species from 22 Commercial Probiotic Products.</title>
        <authorList>
            <person name="Gangiredla J."/>
            <person name="Barnaba T.J."/>
            <person name="Mammel M.K."/>
            <person name="Lacher D.W."/>
            <person name="Elkins C.A."/>
            <person name="Lampel K.A."/>
            <person name="Whitehouse C.A."/>
            <person name="Tartera C."/>
        </authorList>
    </citation>
    <scope>NUCLEOTIDE SEQUENCE [LARGE SCALE GENOMIC DNA]</scope>
    <source>
        <strain evidence="39">DS12_10</strain>
    </source>
</reference>
<evidence type="ECO:0000313" key="47">
    <source>
        <dbReference type="Proteomes" id="UP000460207"/>
    </source>
</evidence>
<evidence type="ECO:0000313" key="23">
    <source>
        <dbReference type="EMBL" id="OYS92783.1"/>
    </source>
</evidence>
<evidence type="ECO:0000256" key="2">
    <source>
        <dbReference type="ARBA" id="ARBA00007776"/>
    </source>
</evidence>
<dbReference type="EMBL" id="WJMZ01000004">
    <property type="protein sequence ID" value="MRG83870.1"/>
    <property type="molecule type" value="Genomic_DNA"/>
</dbReference>
<dbReference type="EMBL" id="WJMV01000015">
    <property type="protein sequence ID" value="MRG75172.1"/>
    <property type="molecule type" value="Genomic_DNA"/>
</dbReference>
<evidence type="ECO:0000313" key="36">
    <source>
        <dbReference type="Proteomes" id="UP000215747"/>
    </source>
</evidence>
<evidence type="ECO:0000313" key="22">
    <source>
        <dbReference type="EMBL" id="OYS67186.1"/>
    </source>
</evidence>
<evidence type="ECO:0000313" key="39">
    <source>
        <dbReference type="Proteomes" id="UP000244083"/>
    </source>
</evidence>
<dbReference type="Proteomes" id="UP000245980">
    <property type="component" value="Unassembled WGS sequence"/>
</dbReference>
<dbReference type="AlphaFoldDB" id="A0A073JS38"/>
<reference evidence="20 34" key="3">
    <citation type="submission" date="2017-03" db="EMBL/GenBank/DDBJ databases">
        <title>Antibiotic resistance of probiotic microorganisms.</title>
        <authorList>
            <person name="Sanudo A.I."/>
            <person name="Olivares M."/>
            <person name="Banuelos O."/>
        </authorList>
    </citation>
    <scope>NUCLEOTIDE SEQUENCE [LARGE SCALE GENOMIC DNA]</scope>
    <source>
        <strain evidence="20 34">CECT8605</strain>
    </source>
</reference>
<dbReference type="OMA" id="VCVLEFY"/>
<dbReference type="EMBL" id="WJND01000002">
    <property type="protein sequence ID" value="MRG88874.1"/>
    <property type="molecule type" value="Genomic_DNA"/>
</dbReference>
<dbReference type="Proteomes" id="UP000316394">
    <property type="component" value="Chromosome"/>
</dbReference>
<dbReference type="EMBL" id="JAJGWB010000050">
    <property type="protein sequence ID" value="MCC4476881.1"/>
    <property type="molecule type" value="Genomic_DNA"/>
</dbReference>
<dbReference type="Proteomes" id="UP000216681">
    <property type="component" value="Unassembled WGS sequence"/>
</dbReference>
<dbReference type="EMBL" id="NFHN01000008">
    <property type="protein sequence ID" value="OUN49294.1"/>
    <property type="molecule type" value="Genomic_DNA"/>
</dbReference>
<keyword evidence="7 8" id="KW-0472">Membrane</keyword>
<reference evidence="10" key="19">
    <citation type="submission" date="2021-10" db="EMBL/GenBank/DDBJ databases">
        <title>Evolutionary history and lifestyle of the vertebrate symbiont Limosilactobacillus reuteri.</title>
        <authorList>
            <person name="Zheng J."/>
            <person name="Li F."/>
            <person name="Gaenzle M."/>
            <person name="Walter J."/>
        </authorList>
    </citation>
    <scope>NUCLEOTIDE SEQUENCE</scope>
    <source>
        <strain evidence="10">GQ_1_3_1</strain>
    </source>
</reference>
<reference evidence="40 41" key="9">
    <citation type="journal article" date="2018" name="Front. Microbiol.">
        <title>Comparative Genomics of the Herbivore Gut Symbiont Lactobacillus reuteri Reveals Genetic Diversity and Lifestyle Adaptation.</title>
        <authorList>
            <person name="Zhao J."/>
        </authorList>
    </citation>
    <scope>NUCLEOTIDE SEQUENCE [LARGE SCALE GENOMIC DNA]</scope>
    <source>
        <strain evidence="27 41">LR10</strain>
        <strain evidence="28 40">LR12</strain>
        <strain evidence="26">LR9</strain>
    </source>
</reference>
<dbReference type="RefSeq" id="WP_003666652.1">
    <property type="nucleotide sequence ID" value="NZ_CAJSZG010000010.1"/>
</dbReference>
<dbReference type="NCBIfam" id="TIGR03426">
    <property type="entry name" value="shape_MreD"/>
    <property type="match status" value="1"/>
</dbReference>
<evidence type="ECO:0000313" key="48">
    <source>
        <dbReference type="Proteomes" id="UP000470878"/>
    </source>
</evidence>
<reference evidence="29 43" key="16">
    <citation type="submission" date="2019-07" db="EMBL/GenBank/DDBJ databases">
        <title>Gastrointestinal microbiota of Peromyscus leucopus, the white-footed mouse.</title>
        <authorList>
            <person name="Milovic A."/>
            <person name="Bassam K."/>
            <person name="Barbour A.G."/>
        </authorList>
    </citation>
    <scope>NUCLEOTIDE SEQUENCE [LARGE SCALE GENOMIC DNA]</scope>
    <source>
        <strain evidence="29 43">LL7</strain>
    </source>
</reference>
<dbReference type="EMBL" id="PTLS01000028">
    <property type="protein sequence ID" value="RMX25140.1"/>
    <property type="molecule type" value="Genomic_DNA"/>
</dbReference>
<dbReference type="Proteomes" id="UP000276940">
    <property type="component" value="Unassembled WGS sequence"/>
</dbReference>
<evidence type="ECO:0000313" key="38">
    <source>
        <dbReference type="Proteomes" id="UP000241783"/>
    </source>
</evidence>
<dbReference type="EMBL" id="QGHV01000074">
    <property type="protein sequence ID" value="PWT36555.1"/>
    <property type="molecule type" value="Genomic_DNA"/>
</dbReference>
<evidence type="ECO:0000313" key="16">
    <source>
        <dbReference type="EMBL" id="MRG88874.1"/>
    </source>
</evidence>
<dbReference type="PATRIC" id="fig|1598.90.peg.31"/>
<evidence type="ECO:0000313" key="45">
    <source>
        <dbReference type="Proteomes" id="UP000441557"/>
    </source>
</evidence>
<dbReference type="EMBL" id="PZQO01000017">
    <property type="protein sequence ID" value="PTM29039.1"/>
    <property type="molecule type" value="Genomic_DNA"/>
</dbReference>
<dbReference type="EMBL" id="JOSX01000002">
    <property type="protein sequence ID" value="KEK16774.1"/>
    <property type="molecule type" value="Genomic_DNA"/>
</dbReference>
<evidence type="ECO:0000313" key="18">
    <source>
        <dbReference type="EMBL" id="MRH79480.1"/>
    </source>
</evidence>
<evidence type="ECO:0000313" key="30">
    <source>
        <dbReference type="EMBL" id="QLQ62196.1"/>
    </source>
</evidence>
<keyword evidence="5" id="KW-0133">Cell shape</keyword>
<dbReference type="EMBL" id="WJNA01000016">
    <property type="protein sequence ID" value="MRH09321.1"/>
    <property type="molecule type" value="Genomic_DNA"/>
</dbReference>
<evidence type="ECO:0000313" key="21">
    <source>
        <dbReference type="EMBL" id="OUN49294.1"/>
    </source>
</evidence>
<evidence type="ECO:0000313" key="11">
    <source>
        <dbReference type="EMBL" id="MDD1382899.1"/>
    </source>
</evidence>
<evidence type="ECO:0000256" key="4">
    <source>
        <dbReference type="ARBA" id="ARBA00022692"/>
    </source>
</evidence>
<evidence type="ECO:0000313" key="24">
    <source>
        <dbReference type="EMBL" id="PTM29039.1"/>
    </source>
</evidence>
<evidence type="ECO:0000313" key="15">
    <source>
        <dbReference type="EMBL" id="MRG83870.1"/>
    </source>
</evidence>
<evidence type="ECO:0000313" key="14">
    <source>
        <dbReference type="EMBL" id="MRG75172.1"/>
    </source>
</evidence>
<feature type="transmembrane region" description="Helical" evidence="8">
    <location>
        <begin position="36"/>
        <end position="55"/>
    </location>
</feature>
<dbReference type="Proteomes" id="UP001198026">
    <property type="component" value="Unassembled WGS sequence"/>
</dbReference>
<dbReference type="Proteomes" id="UP000189795">
    <property type="component" value="Unassembled WGS sequence"/>
</dbReference>
<evidence type="ECO:0000313" key="40">
    <source>
        <dbReference type="Proteomes" id="UP000245866"/>
    </source>
</evidence>
<dbReference type="EMBL" id="JAOTNP010000006">
    <property type="protein sequence ID" value="MDV8946157.1"/>
    <property type="molecule type" value="Genomic_DNA"/>
</dbReference>
<evidence type="ECO:0000256" key="6">
    <source>
        <dbReference type="ARBA" id="ARBA00022989"/>
    </source>
</evidence>
<protein>
    <submittedName>
        <fullName evidence="9">Rod shape-determining protein MreD</fullName>
    </submittedName>
</protein>
<reference evidence="21" key="8">
    <citation type="journal article" date="2018" name="BMC Genomics">
        <title>Whole genome sequencing and function prediction of 133 gut anaerobes isolated from chicken caecum in pure cultures.</title>
        <authorList>
            <person name="Medvecky M."/>
            <person name="Cejkova D."/>
            <person name="Polansky O."/>
            <person name="Karasova D."/>
            <person name="Kubasova T."/>
            <person name="Cizek A."/>
            <person name="Rychlik I."/>
        </authorList>
    </citation>
    <scope>NUCLEOTIDE SEQUENCE</scope>
    <source>
        <strain evidence="21">An71</strain>
    </source>
</reference>
<evidence type="ECO:0000313" key="34">
    <source>
        <dbReference type="Proteomes" id="UP000189795"/>
    </source>
</evidence>
<evidence type="ECO:0000313" key="20">
    <source>
        <dbReference type="EMBL" id="OPG88901.1"/>
    </source>
</evidence>
<reference evidence="26" key="15">
    <citation type="submission" date="2018-05" db="EMBL/GenBank/DDBJ databases">
        <authorList>
            <person name="Peng X.Y."/>
            <person name="Xu Y.F."/>
            <person name="Luo D."/>
            <person name="Yu J."/>
            <person name="Gu J.Y."/>
        </authorList>
    </citation>
    <scope>NUCLEOTIDE SEQUENCE</scope>
    <source>
        <strain evidence="27">LR10</strain>
        <strain evidence="26">LR9</strain>
    </source>
</reference>
<dbReference type="EMBL" id="CP059275">
    <property type="protein sequence ID" value="QLQ62196.1"/>
    <property type="molecule type" value="Genomic_DNA"/>
</dbReference>
<dbReference type="Proteomes" id="UP001217945">
    <property type="component" value="Unassembled WGS sequence"/>
</dbReference>
<dbReference type="EMBL" id="CP041676">
    <property type="protein sequence ID" value="QDR72993.1"/>
    <property type="molecule type" value="Genomic_DNA"/>
</dbReference>
<dbReference type="Proteomes" id="UP000430985">
    <property type="component" value="Unassembled WGS sequence"/>
</dbReference>
<dbReference type="Proteomes" id="UP000095141">
    <property type="component" value="Unassembled WGS sequence"/>
</dbReference>
<evidence type="ECO:0000313" key="43">
    <source>
        <dbReference type="Proteomes" id="UP000316394"/>
    </source>
</evidence>
<reference evidence="12" key="21">
    <citation type="submission" date="2022-08" db="EMBL/GenBank/DDBJ databases">
        <authorList>
            <person name="Huang K."/>
        </authorList>
    </citation>
    <scope>NUCLEOTIDE SEQUENCE</scope>
    <source>
        <strain evidence="12">RGW1</strain>
    </source>
</reference>
<keyword evidence="4 8" id="KW-0812">Transmembrane</keyword>
<reference evidence="30 50" key="18">
    <citation type="submission" date="2020-07" db="EMBL/GenBank/DDBJ databases">
        <title>Genome sequence of Lactobacillus reuteri CNEI-KCA3 isolated from the faeces of a reared-broiler chicken, South-East Nigeria, reveals presence of CRISPR arrays.</title>
        <authorList>
            <person name="Anukam K.C."/>
            <person name="Ibezim C.N."/>
            <person name="BeecK W.V."/>
            <person name="Allonsius C."/>
            <person name="Broek M.D."/>
            <person name="Tuyaerts I."/>
            <person name="Attama A."/>
            <person name="Esimone C.O."/>
            <person name="Lebeer S."/>
        </authorList>
    </citation>
    <scope>NUCLEOTIDE SEQUENCE [LARGE SCALE GENOMIC DNA]</scope>
    <source>
        <strain evidence="30 50">CNEI-KCA3</strain>
    </source>
</reference>
<evidence type="ECO:0000313" key="29">
    <source>
        <dbReference type="EMBL" id="QDR72993.1"/>
    </source>
</evidence>
<dbReference type="EMBL" id="NGPL01000073">
    <property type="protein sequence ID" value="OYS67186.1"/>
    <property type="molecule type" value="Genomic_DNA"/>
</dbReference>
<evidence type="ECO:0000256" key="3">
    <source>
        <dbReference type="ARBA" id="ARBA00022475"/>
    </source>
</evidence>
<dbReference type="EMBL" id="QGHT01000008">
    <property type="protein sequence ID" value="PWT42667.1"/>
    <property type="molecule type" value="Genomic_DNA"/>
</dbReference>
<dbReference type="Proteomes" id="UP000510868">
    <property type="component" value="Chromosome"/>
</dbReference>
<sequence>MYRLSRLKYIFPIGLFVCLFLDGALSHVWAPLFFSYPYSMVSELVLLWLVLSYFFQDDIEIPLIPFAIAAGAVYDLYFSGILGLYIFLYPLVVEITKILSRYFSSSFLSMIMIFFVDIVIFETFNYWAYYLVNITNVGFGDYLIYTLAPTLALNLIYFVVLFWPIRAIYRWALDDDQI</sequence>
<dbReference type="Proteomes" id="UP000245866">
    <property type="component" value="Unassembled WGS sequence"/>
</dbReference>
<reference evidence="22" key="5">
    <citation type="submission" date="2017-05" db="EMBL/GenBank/DDBJ databases">
        <authorList>
            <person name="Song R."/>
            <person name="Chenine A.L."/>
            <person name="Ruprecht R.M."/>
        </authorList>
    </citation>
    <scope>NUCLEOTIDE SEQUENCE [LARGE SCALE GENOMIC DNA]</scope>
    <source>
        <strain evidence="22">114h</strain>
    </source>
</reference>
<evidence type="ECO:0000313" key="25">
    <source>
        <dbReference type="EMBL" id="PTV05170.1"/>
    </source>
</evidence>